<organism evidence="2 4">
    <name type="scientific">Treponema rectale</name>
    <dbReference type="NCBI Taxonomy" id="744512"/>
    <lineage>
        <taxon>Bacteria</taxon>
        <taxon>Pseudomonadati</taxon>
        <taxon>Spirochaetota</taxon>
        <taxon>Spirochaetia</taxon>
        <taxon>Spirochaetales</taxon>
        <taxon>Treponemataceae</taxon>
        <taxon>Treponema</taxon>
    </lineage>
</organism>
<reference evidence="2 4" key="2">
    <citation type="submission" date="2020-08" db="EMBL/GenBank/DDBJ databases">
        <title>Genomic Encyclopedia of Type Strains, Phase IV (KMG-IV): sequencing the most valuable type-strain genomes for metagenomic binning, comparative biology and taxonomic classification.</title>
        <authorList>
            <person name="Goeker M."/>
        </authorList>
    </citation>
    <scope>NUCLEOTIDE SEQUENCE [LARGE SCALE GENOMIC DNA]</scope>
    <source>
        <strain evidence="2 4">DSM 103679</strain>
    </source>
</reference>
<dbReference type="RefSeq" id="WP_184651602.1">
    <property type="nucleotide sequence ID" value="NZ_JACHFR010000001.1"/>
</dbReference>
<feature type="transmembrane region" description="Helical" evidence="1">
    <location>
        <begin position="7"/>
        <end position="31"/>
    </location>
</feature>
<keyword evidence="1" id="KW-0812">Transmembrane</keyword>
<reference evidence="3 5" key="1">
    <citation type="submission" date="2018-08" db="EMBL/GenBank/DDBJ databases">
        <title>The first complete genome of Treponema rectale (CHPAT), a commensal spirochete of the bovine rectum.</title>
        <authorList>
            <person name="Staton G.J."/>
            <person name="Clegg S.R."/>
            <person name="Carter S.D."/>
            <person name="Radford A.D."/>
            <person name="Darby A."/>
            <person name="Hall N."/>
            <person name="Birtles R.J."/>
            <person name="Evans N.J."/>
        </authorList>
    </citation>
    <scope>NUCLEOTIDE SEQUENCE [LARGE SCALE GENOMIC DNA]</scope>
    <source>
        <strain evidence="3 5">CHPA</strain>
    </source>
</reference>
<dbReference type="EMBL" id="JACHFR010000001">
    <property type="protein sequence ID" value="MBB5218174.1"/>
    <property type="molecule type" value="Genomic_DNA"/>
</dbReference>
<name>A0A840SBG9_9SPIR</name>
<protein>
    <recommendedName>
        <fullName evidence="6">Type II secretory pathway, component PulK</fullName>
    </recommendedName>
</protein>
<evidence type="ECO:0000313" key="2">
    <source>
        <dbReference type="EMBL" id="MBB5218174.1"/>
    </source>
</evidence>
<keyword evidence="4" id="KW-1185">Reference proteome</keyword>
<sequence>MKSQNDGFVFIEVLALGIFLSVVFSAAVYLMKVRQRNLISFQNENIYRNEIEVTVNAIFNDFLSDNTPEAVSYHDPVFRNARDFKNGMNVSIECVSDRMNVNFIDASFVNSLKSEPGVSFQEAALKLKKIRQKRQFGKAEDFDSVFFTDIGFADINTVSPDSLNLLLDEYGCMNQSALFLERLKSYRKNGTCIRNFTGYKMFFGVSYEDVWPFIVWEPQINVNCADVRLLEKLLDKRKCSEIVALRKTKEINPVMLSEILGNRKKTYGELLLGTTTSFFSIKVRNKCLLLSVIIGKVPSENKSEEKNRFYILEKKYEKEI</sequence>
<evidence type="ECO:0000313" key="5">
    <source>
        <dbReference type="Proteomes" id="UP000593591"/>
    </source>
</evidence>
<dbReference type="KEGG" id="trc:DYE49_06480"/>
<keyword evidence="1" id="KW-0472">Membrane</keyword>
<dbReference type="EMBL" id="CP031517">
    <property type="protein sequence ID" value="QOS40121.1"/>
    <property type="molecule type" value="Genomic_DNA"/>
</dbReference>
<proteinExistence type="predicted"/>
<keyword evidence="1" id="KW-1133">Transmembrane helix</keyword>
<evidence type="ECO:0000313" key="3">
    <source>
        <dbReference type="EMBL" id="QOS40121.1"/>
    </source>
</evidence>
<evidence type="ECO:0000313" key="4">
    <source>
        <dbReference type="Proteomes" id="UP000578697"/>
    </source>
</evidence>
<dbReference type="AlphaFoldDB" id="A0A840SBG9"/>
<accession>A0A840SBG9</accession>
<dbReference type="Proteomes" id="UP000593591">
    <property type="component" value="Chromosome"/>
</dbReference>
<gene>
    <name evidence="3" type="ORF">DYE49_06480</name>
    <name evidence="2" type="ORF">HNP77_000518</name>
</gene>
<dbReference type="Proteomes" id="UP000578697">
    <property type="component" value="Unassembled WGS sequence"/>
</dbReference>
<evidence type="ECO:0000256" key="1">
    <source>
        <dbReference type="SAM" id="Phobius"/>
    </source>
</evidence>
<evidence type="ECO:0008006" key="6">
    <source>
        <dbReference type="Google" id="ProtNLM"/>
    </source>
</evidence>